<evidence type="ECO:0000259" key="7">
    <source>
        <dbReference type="Pfam" id="PF14656"/>
    </source>
</evidence>
<evidence type="ECO:0000256" key="1">
    <source>
        <dbReference type="ARBA" id="ARBA00004496"/>
    </source>
</evidence>
<dbReference type="Pfam" id="PF14656">
    <property type="entry name" value="RAB3GAP2_C"/>
    <property type="match status" value="1"/>
</dbReference>
<organism evidence="8 9">
    <name type="scientific">Oncorhynchus kisutch</name>
    <name type="common">Coho salmon</name>
    <name type="synonym">Salmo kisutch</name>
    <dbReference type="NCBI Taxonomy" id="8019"/>
    <lineage>
        <taxon>Eukaryota</taxon>
        <taxon>Metazoa</taxon>
        <taxon>Chordata</taxon>
        <taxon>Craniata</taxon>
        <taxon>Vertebrata</taxon>
        <taxon>Euteleostomi</taxon>
        <taxon>Actinopterygii</taxon>
        <taxon>Neopterygii</taxon>
        <taxon>Teleostei</taxon>
        <taxon>Protacanthopterygii</taxon>
        <taxon>Salmoniformes</taxon>
        <taxon>Salmonidae</taxon>
        <taxon>Salmoninae</taxon>
        <taxon>Oncorhynchus</taxon>
    </lineage>
</organism>
<dbReference type="GeneTree" id="ENSGT00390000005794"/>
<evidence type="ECO:0000256" key="3">
    <source>
        <dbReference type="ARBA" id="ARBA00022468"/>
    </source>
</evidence>
<evidence type="ECO:0000256" key="4">
    <source>
        <dbReference type="ARBA" id="ARBA00022490"/>
    </source>
</evidence>
<accession>A0A8C7FCF9</accession>
<reference evidence="8" key="2">
    <citation type="submission" date="2025-09" db="UniProtKB">
        <authorList>
            <consortium name="Ensembl"/>
        </authorList>
    </citation>
    <scope>IDENTIFICATION</scope>
</reference>
<feature type="region of interest" description="Disordered" evidence="5">
    <location>
        <begin position="43"/>
        <end position="68"/>
    </location>
</feature>
<feature type="region of interest" description="Disordered" evidence="5">
    <location>
        <begin position="930"/>
        <end position="953"/>
    </location>
</feature>
<gene>
    <name evidence="8" type="primary">RAB3GAP2</name>
    <name evidence="8" type="synonym">rab3gap2</name>
</gene>
<proteinExistence type="inferred from homology"/>
<name>A0A8C7FCF9_ONCKI</name>
<dbReference type="InterPro" id="IPR029257">
    <property type="entry name" value="RAB3GAP2_C"/>
</dbReference>
<dbReference type="InterPro" id="IPR026059">
    <property type="entry name" value="Rab3GAP2"/>
</dbReference>
<dbReference type="GO" id="GO:0005096">
    <property type="term" value="F:GTPase activator activity"/>
    <property type="evidence" value="ECO:0007669"/>
    <property type="project" value="UniProtKB-KW"/>
</dbReference>
<dbReference type="GO" id="GO:0005737">
    <property type="term" value="C:cytoplasm"/>
    <property type="evidence" value="ECO:0007669"/>
    <property type="project" value="UniProtKB-SubCell"/>
</dbReference>
<feature type="domain" description="Rab3-GAP regulatory subunit N-terminal" evidence="6">
    <location>
        <begin position="77"/>
        <end position="494"/>
    </location>
</feature>
<keyword evidence="9" id="KW-1185">Reference proteome</keyword>
<dbReference type="PANTHER" id="PTHR12472:SF0">
    <property type="entry name" value="RAB3 GTPASE-ACTIVATING PROTEIN NON-CATALYTIC SUBUNIT"/>
    <property type="match status" value="1"/>
</dbReference>
<sequence length="1349" mass="148492">MSCCLLEFCRVQELKAVREFLFQNQQNNPSLGDKKTENELAWDDSDWGSWDNPEAKEDGSGTTTGVVEDSAAGSAPWLQDCVVSLSPCSDLMVVAKDHKAVFLSAKWRTDDGGREEMTLAVSWSGTLSTEEGESVSSVICIPLASQKRSSTGRPDWTCIVVGFSSGYVRFYTESGVLLLAQLLNEDPVLRLKCRTYEIPRHPGVTEQHEELSILYPAALVTIDGFSLFQSLRACRNQVARAAAAGSEVVHPPPLAYKKWGLQDMDTIVDHSSVGIMTLCVFDQMKNASILGGFHASVKGSPPAMSQYITVGGGPYTGFYYAIEGSSQPLLSHVALAVASKLTSALFSAASGWLGWKKQSEEEPTQKQKPKVEPATPMAVRFGLPDSRRHGEFICLSPCNTLAGVTDDFGRVTLLDVGRGIAIRMWKGYRDAQLGWVQVSEGRGERESSPSAPLPRRHAQFLVIYAPRRGILEVWGTQQGPRVGAFTVGKHCRLLYAGYRLMGVNSVTSQGWLLHTQQVCLFDPATGALRTVTVPFHLALSDKKSERAKDMHLLKRLTTLLKSREVEPDILESEAQSVLLDIKHPAVKKQALESLLANKNAPVSCLTNITRVLLASLKGQDPEAVDEGLFQLCSSQLKLLQLYTDIQQLHSTGETEVAGIEEELARVSPTLQRYAELTSGSRPSVSFALDSPDASLPVRSFLSQMECEGEEIRVVPGPNADWTQLGSFLFWGCLTGESPLQKVCTTLQKTGISPQQLLSLLLSVWLHREKEVLKKTEAVRHLHTLLTALSSMKGAVEESWDMQCVSPWWQQVRSACVQSHSSAAALLAAIVAHRAAKANITILAETKFQSEWEAVSLELEQWAVCVRQLEDVLSLQTLLCVPPPQGTPGSATPHCSVKALLEGGRGGIADSVAKWVFRQDLAPERLKDMLQRRGEAESTEQSSQPEQGKGEKSQEDAAFNRAAELLVSVCQRFPDSLSPDLLFAHCCWEYVVQWNKDPEEGRYLSWAVEHLKLVSSPHIQLGISSMMWNTFIVKCFSAAAFLIEKVNNVCLCIQDVGMGDCAMTAFLGSCVQLLQILMEADSGVEEVTPPELCVEEVWGEAEGPASLAELALEQKGVHYPLVQHHYLLASLLHTAMTFSLRVKPLSLFDSKGKNAFFRELSSIQLMPSGDMDPGLVSLRQEFLLRVLTGWVTTQREAVEGSGSGDKTWPSLCLDLGLLLQVNPDILRRHLVCELYNQGLDPRAEQVMFEVEDKDVLGSQLLVLTGQRLSYSLLHTQTQTRPAMELLARLPPTLCTWLKAMDPSELGCPSVPLSQTSRLVSRLIEILPENHGQYSLALHLLEAVEDLQRDD</sequence>
<protein>
    <submittedName>
        <fullName evidence="8">RAB3 GTPase activating protein subunit 2 (non-catalytic)</fullName>
    </submittedName>
</protein>
<evidence type="ECO:0000256" key="5">
    <source>
        <dbReference type="SAM" id="MobiDB-lite"/>
    </source>
</evidence>
<dbReference type="Ensembl" id="ENSOKIT00005027491.1">
    <property type="protein sequence ID" value="ENSOKIP00005025987.1"/>
    <property type="gene ID" value="ENSOKIG00005007098.1"/>
</dbReference>
<dbReference type="Proteomes" id="UP000694557">
    <property type="component" value="Unassembled WGS sequence"/>
</dbReference>
<dbReference type="Pfam" id="PF14655">
    <property type="entry name" value="RAB3GAP2_N"/>
    <property type="match status" value="1"/>
</dbReference>
<reference evidence="8" key="1">
    <citation type="submission" date="2025-08" db="UniProtKB">
        <authorList>
            <consortium name="Ensembl"/>
        </authorList>
    </citation>
    <scope>IDENTIFICATION</scope>
</reference>
<evidence type="ECO:0000313" key="9">
    <source>
        <dbReference type="Proteomes" id="UP000694557"/>
    </source>
</evidence>
<keyword evidence="4" id="KW-0963">Cytoplasm</keyword>
<keyword evidence="3" id="KW-0343">GTPase activation</keyword>
<dbReference type="InterPro" id="IPR032839">
    <property type="entry name" value="RAB3GAP_N"/>
</dbReference>
<evidence type="ECO:0000256" key="2">
    <source>
        <dbReference type="ARBA" id="ARBA00008153"/>
    </source>
</evidence>
<dbReference type="PANTHER" id="PTHR12472">
    <property type="entry name" value="RAB3-GAP REGULATORY DOMAIN"/>
    <property type="match status" value="1"/>
</dbReference>
<feature type="domain" description="Rab3GAP regulatory subunit C-terminal" evidence="7">
    <location>
        <begin position="755"/>
        <end position="1326"/>
    </location>
</feature>
<comment type="subcellular location">
    <subcellularLocation>
        <location evidence="1">Cytoplasm</location>
    </subcellularLocation>
</comment>
<evidence type="ECO:0000259" key="6">
    <source>
        <dbReference type="Pfam" id="PF14655"/>
    </source>
</evidence>
<comment type="similarity">
    <text evidence="2">Belongs to the Rab3-GAP regulatory subunit family.</text>
</comment>
<evidence type="ECO:0000313" key="8">
    <source>
        <dbReference type="Ensembl" id="ENSOKIP00005025987.1"/>
    </source>
</evidence>